<keyword evidence="3" id="KW-0902">Two-component regulatory system</keyword>
<accession>A0ABQ2VAP7</accession>
<evidence type="ECO:0000313" key="7">
    <source>
        <dbReference type="Proteomes" id="UP000649573"/>
    </source>
</evidence>
<keyword evidence="2" id="KW-0418">Kinase</keyword>
<keyword evidence="4" id="KW-1133">Transmembrane helix</keyword>
<dbReference type="Gene3D" id="1.20.5.1930">
    <property type="match status" value="1"/>
</dbReference>
<sequence>MLIVCGLALVDAALVFTRDLDPLRSTFEIAAVGAVTALQLAYFSRPFVTVRPPLGHVLLAVQAALVIGPVLAFGHPPAGTTGFVAASALVVWPKAAGLGIVAATVVFGALMQPSPAQMALSAVATTTVALLLYGLPWFAELVQNVRNAHRAERARVSRDLHDLLGYSLSAIKLKSELSHRLLLDDPDQARGQLEEIVDVAGHALADVRAVAHGYRPMSFEEASTSAQALLAAAGVDVRASVEHDSLPDEVETVLATVLREGVTNVLRHSKAEECHINVRQTTNVVVLDIINDGVREDEADPTSSGLQNLAERVDQVSGELVARRTDDGRFHLRSTIPLVRD</sequence>
<keyword evidence="4" id="KW-0812">Transmembrane</keyword>
<feature type="transmembrane region" description="Helical" evidence="4">
    <location>
        <begin position="27"/>
        <end position="44"/>
    </location>
</feature>
<protein>
    <recommendedName>
        <fullName evidence="5">Signal transduction histidine kinase subgroup 3 dimerisation and phosphoacceptor domain-containing protein</fullName>
    </recommendedName>
</protein>
<dbReference type="PANTHER" id="PTHR24421:SF63">
    <property type="entry name" value="SENSOR HISTIDINE KINASE DESK"/>
    <property type="match status" value="1"/>
</dbReference>
<evidence type="ECO:0000256" key="1">
    <source>
        <dbReference type="ARBA" id="ARBA00022679"/>
    </source>
</evidence>
<dbReference type="Gene3D" id="3.30.565.10">
    <property type="entry name" value="Histidine kinase-like ATPase, C-terminal domain"/>
    <property type="match status" value="1"/>
</dbReference>
<dbReference type="Pfam" id="PF07730">
    <property type="entry name" value="HisKA_3"/>
    <property type="match status" value="1"/>
</dbReference>
<dbReference type="SUPFAM" id="SSF55874">
    <property type="entry name" value="ATPase domain of HSP90 chaperone/DNA topoisomerase II/histidine kinase"/>
    <property type="match status" value="1"/>
</dbReference>
<name>A0ABQ2VAP7_9PSEU</name>
<keyword evidence="4" id="KW-0472">Membrane</keyword>
<reference evidence="7" key="1">
    <citation type="journal article" date="2019" name="Int. J. Syst. Evol. Microbiol.">
        <title>The Global Catalogue of Microorganisms (GCM) 10K type strain sequencing project: providing services to taxonomists for standard genome sequencing and annotation.</title>
        <authorList>
            <consortium name="The Broad Institute Genomics Platform"/>
            <consortium name="The Broad Institute Genome Sequencing Center for Infectious Disease"/>
            <person name="Wu L."/>
            <person name="Ma J."/>
        </authorList>
    </citation>
    <scope>NUCLEOTIDE SEQUENCE [LARGE SCALE GENOMIC DNA]</scope>
    <source>
        <strain evidence="7">JCM 3296</strain>
    </source>
</reference>
<dbReference type="InterPro" id="IPR011712">
    <property type="entry name" value="Sig_transdc_His_kin_sub3_dim/P"/>
</dbReference>
<dbReference type="CDD" id="cd16917">
    <property type="entry name" value="HATPase_UhpB-NarQ-NarX-like"/>
    <property type="match status" value="1"/>
</dbReference>
<dbReference type="PANTHER" id="PTHR24421">
    <property type="entry name" value="NITRATE/NITRITE SENSOR PROTEIN NARX-RELATED"/>
    <property type="match status" value="1"/>
</dbReference>
<evidence type="ECO:0000256" key="4">
    <source>
        <dbReference type="SAM" id="Phobius"/>
    </source>
</evidence>
<feature type="transmembrane region" description="Helical" evidence="4">
    <location>
        <begin position="56"/>
        <end position="75"/>
    </location>
</feature>
<dbReference type="Proteomes" id="UP000649573">
    <property type="component" value="Unassembled WGS sequence"/>
</dbReference>
<proteinExistence type="predicted"/>
<dbReference type="InterPro" id="IPR036890">
    <property type="entry name" value="HATPase_C_sf"/>
</dbReference>
<feature type="transmembrane region" description="Helical" evidence="4">
    <location>
        <begin position="95"/>
        <end position="111"/>
    </location>
</feature>
<evidence type="ECO:0000313" key="6">
    <source>
        <dbReference type="EMBL" id="GGU71923.1"/>
    </source>
</evidence>
<keyword evidence="1" id="KW-0808">Transferase</keyword>
<evidence type="ECO:0000259" key="5">
    <source>
        <dbReference type="Pfam" id="PF07730"/>
    </source>
</evidence>
<organism evidence="6 7">
    <name type="scientific">Lentzea flava</name>
    <dbReference type="NCBI Taxonomy" id="103732"/>
    <lineage>
        <taxon>Bacteria</taxon>
        <taxon>Bacillati</taxon>
        <taxon>Actinomycetota</taxon>
        <taxon>Actinomycetes</taxon>
        <taxon>Pseudonocardiales</taxon>
        <taxon>Pseudonocardiaceae</taxon>
        <taxon>Lentzea</taxon>
    </lineage>
</organism>
<gene>
    <name evidence="6" type="ORF">GCM10010178_74460</name>
</gene>
<feature type="domain" description="Signal transduction histidine kinase subgroup 3 dimerisation and phosphoacceptor" evidence="5">
    <location>
        <begin position="152"/>
        <end position="217"/>
    </location>
</feature>
<evidence type="ECO:0000256" key="3">
    <source>
        <dbReference type="ARBA" id="ARBA00023012"/>
    </source>
</evidence>
<feature type="transmembrane region" description="Helical" evidence="4">
    <location>
        <begin position="118"/>
        <end position="139"/>
    </location>
</feature>
<evidence type="ECO:0000256" key="2">
    <source>
        <dbReference type="ARBA" id="ARBA00022777"/>
    </source>
</evidence>
<keyword evidence="7" id="KW-1185">Reference proteome</keyword>
<comment type="caution">
    <text evidence="6">The sequence shown here is derived from an EMBL/GenBank/DDBJ whole genome shotgun (WGS) entry which is preliminary data.</text>
</comment>
<dbReference type="InterPro" id="IPR050482">
    <property type="entry name" value="Sensor_HK_TwoCompSys"/>
</dbReference>
<dbReference type="EMBL" id="BMRE01000050">
    <property type="protein sequence ID" value="GGU71923.1"/>
    <property type="molecule type" value="Genomic_DNA"/>
</dbReference>